<feature type="transmembrane region" description="Helical" evidence="1">
    <location>
        <begin position="141"/>
        <end position="163"/>
    </location>
</feature>
<sequence length="446" mass="48254">MEIKNESITLLHTKKEKFREKNGRLSYILLISYSLLLILIGLFSGPFPQLLTGTVNILTSPSHLLTDYIQLGSFNSAFFNSGVLTLVSVLLTKRHKLLITGPVIAALFTVSGCSFFGKNLYNSIPIIIGGYLYCRIAKKPFSSVIVVSLFGSALSPIISYITFGLSLPLVIGIPLSYAIGILLGMILPPLASHVLIFHQGFSLYNIGFTSGLIAMLFTSSLKMFGKQVETQNIISTTSNGKLMIFLAFLFTLMFITGFILNHFSFKGLKAISKTSGKLVTDFISITSVGPTLMNMAMMGFLLLLYVVISGGTLNGPILGAILSAVGFSAFGNHPLNSFPLLVGIFLTAKLSLVFQVDQTVVVMTGIFGTSLAPIAGFYGPIYGVIAGFFHMALVTNVSFLHGGLNLYNNGFSTGFVAAIMVPLLDNIFQIRKVNQHAGKRKSKKNY</sequence>
<dbReference type="InterPro" id="IPR011470">
    <property type="entry name" value="DUF1576"/>
</dbReference>
<keyword evidence="1" id="KW-0472">Membrane</keyword>
<gene>
    <name evidence="3" type="ORF">A5888_000270</name>
    <name evidence="2" type="ORF">A5888_000318</name>
</gene>
<dbReference type="EMBL" id="CP147247">
    <property type="protein sequence ID" value="WYJ88551.1"/>
    <property type="molecule type" value="Genomic_DNA"/>
</dbReference>
<feature type="transmembrane region" description="Helical" evidence="1">
    <location>
        <begin position="25"/>
        <end position="48"/>
    </location>
</feature>
<feature type="transmembrane region" description="Helical" evidence="1">
    <location>
        <begin position="366"/>
        <end position="394"/>
    </location>
</feature>
<evidence type="ECO:0000313" key="3">
    <source>
        <dbReference type="EMBL" id="WYJ88551.1"/>
    </source>
</evidence>
<keyword evidence="1" id="KW-0812">Transmembrane</keyword>
<dbReference type="EMBL" id="NGMM01000001">
    <property type="protein sequence ID" value="OTP18504.1"/>
    <property type="molecule type" value="Genomic_DNA"/>
</dbReference>
<evidence type="ECO:0000313" key="2">
    <source>
        <dbReference type="EMBL" id="OTP18504.1"/>
    </source>
</evidence>
<accession>A0A242KBF5</accession>
<feature type="transmembrane region" description="Helical" evidence="1">
    <location>
        <begin position="103"/>
        <end position="121"/>
    </location>
</feature>
<feature type="transmembrane region" description="Helical" evidence="1">
    <location>
        <begin position="68"/>
        <end position="91"/>
    </location>
</feature>
<evidence type="ECO:0000313" key="4">
    <source>
        <dbReference type="Proteomes" id="UP000195141"/>
    </source>
</evidence>
<keyword evidence="1" id="KW-1133">Transmembrane helix</keyword>
<reference evidence="2" key="1">
    <citation type="submission" date="2017-05" db="EMBL/GenBank/DDBJ databases">
        <title>The Genome Sequence of Enterococcus sp. 9E7_DIV0242.</title>
        <authorList>
            <consortium name="The Broad Institute Genomics Platform"/>
            <consortium name="The Broad Institute Genomic Center for Infectious Diseases"/>
            <person name="Earl A."/>
            <person name="Manson A."/>
            <person name="Schwartman J."/>
            <person name="Gilmore M."/>
            <person name="Abouelleil A."/>
            <person name="Cao P."/>
            <person name="Chapman S."/>
            <person name="Cusick C."/>
            <person name="Shea T."/>
            <person name="Young S."/>
            <person name="Neafsey D."/>
            <person name="Nusbaum C."/>
            <person name="Birren B."/>
        </authorList>
    </citation>
    <scope>NUCLEOTIDE SEQUENCE [LARGE SCALE GENOMIC DNA]</scope>
    <source>
        <strain evidence="2">9E7_DIV0242</strain>
    </source>
</reference>
<evidence type="ECO:0008006" key="5">
    <source>
        <dbReference type="Google" id="ProtNLM"/>
    </source>
</evidence>
<dbReference type="Proteomes" id="UP000195141">
    <property type="component" value="Chromosome"/>
</dbReference>
<feature type="transmembrane region" description="Helical" evidence="1">
    <location>
        <begin position="242"/>
        <end position="263"/>
    </location>
</feature>
<feature type="transmembrane region" description="Helical" evidence="1">
    <location>
        <begin position="406"/>
        <end position="424"/>
    </location>
</feature>
<dbReference type="AlphaFoldDB" id="A0A242KBF5"/>
<keyword evidence="4" id="KW-1185">Reference proteome</keyword>
<reference evidence="3" key="2">
    <citation type="submission" date="2017-05" db="EMBL/GenBank/DDBJ databases">
        <authorList>
            <consortium name="The Broad Institute Genomics Platform"/>
            <consortium name="The Broad Institute Genomic Center for Infectious Diseases"/>
            <person name="Earl A."/>
            <person name="Manson A."/>
            <person name="Schwartman J."/>
            <person name="Gilmore M."/>
            <person name="Abouelleil A."/>
            <person name="Cao P."/>
            <person name="Chapman S."/>
            <person name="Cusick C."/>
            <person name="Shea T."/>
            <person name="Young S."/>
            <person name="Neafsey D."/>
            <person name="Nusbaum C."/>
            <person name="Birren B."/>
        </authorList>
    </citation>
    <scope>NUCLEOTIDE SEQUENCE</scope>
    <source>
        <strain evidence="3">9E7_DIV0242</strain>
    </source>
</reference>
<evidence type="ECO:0000256" key="1">
    <source>
        <dbReference type="SAM" id="Phobius"/>
    </source>
</evidence>
<organism evidence="2">
    <name type="scientific">Candidatus Enterococcus clewellii</name>
    <dbReference type="NCBI Taxonomy" id="1834193"/>
    <lineage>
        <taxon>Bacteria</taxon>
        <taxon>Bacillati</taxon>
        <taxon>Bacillota</taxon>
        <taxon>Bacilli</taxon>
        <taxon>Lactobacillales</taxon>
        <taxon>Enterococcaceae</taxon>
        <taxon>Enterococcus</taxon>
    </lineage>
</organism>
<feature type="transmembrane region" description="Helical" evidence="1">
    <location>
        <begin position="175"/>
        <end position="196"/>
    </location>
</feature>
<protein>
    <recommendedName>
        <fullName evidence="5">DUF1576 domain-containing protein</fullName>
    </recommendedName>
</protein>
<feature type="transmembrane region" description="Helical" evidence="1">
    <location>
        <begin position="202"/>
        <end position="221"/>
    </location>
</feature>
<feature type="transmembrane region" description="Helical" evidence="1">
    <location>
        <begin position="337"/>
        <end position="354"/>
    </location>
</feature>
<name>A0A242KBF5_9ENTE</name>
<reference evidence="3" key="3">
    <citation type="submission" date="2024-03" db="EMBL/GenBank/DDBJ databases">
        <title>The Genome Sequence of Enterococcus sp. DIV0242b.</title>
        <authorList>
            <consortium name="The Broad Institute Genomics Platform"/>
            <consortium name="The Broad Institute Microbial Omics Core"/>
            <consortium name="The Broad Institute Genomic Center for Infectious Diseases"/>
            <person name="Earl A."/>
            <person name="Manson A."/>
            <person name="Gilmore M."/>
            <person name="Schwartman J."/>
            <person name="Shea T."/>
            <person name="Abouelleil A."/>
            <person name="Cao P."/>
            <person name="Chapman S."/>
            <person name="Cusick C."/>
            <person name="Young S."/>
            <person name="Neafsey D."/>
            <person name="Nusbaum C."/>
            <person name="Birren B."/>
        </authorList>
    </citation>
    <scope>NUCLEOTIDE SEQUENCE</scope>
    <source>
        <strain evidence="3">9E7_DIV0242</strain>
    </source>
</reference>
<proteinExistence type="predicted"/>
<dbReference type="Pfam" id="PF07613">
    <property type="entry name" value="DUF1576"/>
    <property type="match status" value="2"/>
</dbReference>